<reference evidence="1 2" key="1">
    <citation type="submission" date="2019-12" db="EMBL/GenBank/DDBJ databases">
        <title>the WGS of Blastococcus saxobsidens 67B17.</title>
        <authorList>
            <person name="Jiang Z."/>
        </authorList>
    </citation>
    <scope>NUCLEOTIDE SEQUENCE [LARGE SCALE GENOMIC DNA]</scope>
    <source>
        <strain evidence="1 2">67B17</strain>
    </source>
</reference>
<proteinExistence type="predicted"/>
<organism evidence="1 2">
    <name type="scientific">Blastococcus saxobsidens</name>
    <dbReference type="NCBI Taxonomy" id="138336"/>
    <lineage>
        <taxon>Bacteria</taxon>
        <taxon>Bacillati</taxon>
        <taxon>Actinomycetota</taxon>
        <taxon>Actinomycetes</taxon>
        <taxon>Geodermatophilales</taxon>
        <taxon>Geodermatophilaceae</taxon>
        <taxon>Blastococcus</taxon>
    </lineage>
</organism>
<dbReference type="AlphaFoldDB" id="A0A6L9W4Q5"/>
<dbReference type="EMBL" id="JAAGWG010000025">
    <property type="protein sequence ID" value="NEK87086.1"/>
    <property type="molecule type" value="Genomic_DNA"/>
</dbReference>
<evidence type="ECO:0008006" key="3">
    <source>
        <dbReference type="Google" id="ProtNLM"/>
    </source>
</evidence>
<evidence type="ECO:0000313" key="1">
    <source>
        <dbReference type="EMBL" id="NEK87086.1"/>
    </source>
</evidence>
<accession>A0A6L9W4Q5</accession>
<dbReference type="SUPFAM" id="SSF52980">
    <property type="entry name" value="Restriction endonuclease-like"/>
    <property type="match status" value="1"/>
</dbReference>
<dbReference type="RefSeq" id="WP_163206709.1">
    <property type="nucleotide sequence ID" value="NZ_JAAGWG010000025.1"/>
</dbReference>
<protein>
    <recommendedName>
        <fullName evidence="3">DUF559 domain-containing protein</fullName>
    </recommendedName>
</protein>
<evidence type="ECO:0000313" key="2">
    <source>
        <dbReference type="Proteomes" id="UP000479241"/>
    </source>
</evidence>
<gene>
    <name evidence="1" type="ORF">GCU60_15200</name>
</gene>
<dbReference type="InterPro" id="IPR011335">
    <property type="entry name" value="Restrct_endonuc-II-like"/>
</dbReference>
<name>A0A6L9W4Q5_9ACTN</name>
<sequence>MPTARGELVGGVDLVNSAVLRAARGRMVALVFDGAAFHGDLAARERDLRRDSAPAALGWMVLRFGFRDVTRRPQVCRAQIRAAYRQWASMAPEPRAPGPGMRT</sequence>
<dbReference type="Proteomes" id="UP000479241">
    <property type="component" value="Unassembled WGS sequence"/>
</dbReference>
<comment type="caution">
    <text evidence="1">The sequence shown here is derived from an EMBL/GenBank/DDBJ whole genome shotgun (WGS) entry which is preliminary data.</text>
</comment>